<organism evidence="1 2">
    <name type="scientific">Paenimyroides baculatum</name>
    <dbReference type="NCBI Taxonomy" id="2608000"/>
    <lineage>
        <taxon>Bacteria</taxon>
        <taxon>Pseudomonadati</taxon>
        <taxon>Bacteroidota</taxon>
        <taxon>Flavobacteriia</taxon>
        <taxon>Flavobacteriales</taxon>
        <taxon>Flavobacteriaceae</taxon>
        <taxon>Paenimyroides</taxon>
    </lineage>
</organism>
<proteinExistence type="predicted"/>
<evidence type="ECO:0000313" key="1">
    <source>
        <dbReference type="EMBL" id="KAA5535732.1"/>
    </source>
</evidence>
<dbReference type="RefSeq" id="WP_150010764.1">
    <property type="nucleotide sequence ID" value="NZ_VWSG01000003.1"/>
</dbReference>
<keyword evidence="2" id="KW-1185">Reference proteome</keyword>
<protein>
    <submittedName>
        <fullName evidence="1">Uncharacterized protein</fullName>
    </submittedName>
</protein>
<gene>
    <name evidence="1" type="ORF">F0460_04655</name>
</gene>
<comment type="caution">
    <text evidence="1">The sequence shown here is derived from an EMBL/GenBank/DDBJ whole genome shotgun (WGS) entry which is preliminary data.</text>
</comment>
<name>A0A5M6CP22_9FLAO</name>
<evidence type="ECO:0000313" key="2">
    <source>
        <dbReference type="Proteomes" id="UP000325141"/>
    </source>
</evidence>
<dbReference type="Proteomes" id="UP000325141">
    <property type="component" value="Unassembled WGS sequence"/>
</dbReference>
<reference evidence="1 2" key="1">
    <citation type="submission" date="2019-09" db="EMBL/GenBank/DDBJ databases">
        <title>Genome sequence and assembly of Flavobacterium sp.</title>
        <authorList>
            <person name="Chhetri G."/>
        </authorList>
    </citation>
    <scope>NUCLEOTIDE SEQUENCE [LARGE SCALE GENOMIC DNA]</scope>
    <source>
        <strain evidence="1 2">SNL9</strain>
    </source>
</reference>
<accession>A0A5M6CP22</accession>
<dbReference type="EMBL" id="VWSG01000003">
    <property type="protein sequence ID" value="KAA5535732.1"/>
    <property type="molecule type" value="Genomic_DNA"/>
</dbReference>
<sequence>MARLWVNGKVQSITDGKHHAVANSVFVKNNTIYIAGYEKNDNDRDVAKLWINGVAKNLTDGTKNGYAHSIFVEIKK</sequence>
<dbReference type="AlphaFoldDB" id="A0A5M6CP22"/>